<organism evidence="3">
    <name type="scientific">uncultured Caudovirales phage</name>
    <dbReference type="NCBI Taxonomy" id="2100421"/>
    <lineage>
        <taxon>Viruses</taxon>
        <taxon>Duplodnaviria</taxon>
        <taxon>Heunggongvirae</taxon>
        <taxon>Uroviricota</taxon>
        <taxon>Caudoviricetes</taxon>
        <taxon>Peduoviridae</taxon>
        <taxon>Maltschvirus</taxon>
        <taxon>Maltschvirus maltsch</taxon>
    </lineage>
</organism>
<evidence type="ECO:0000256" key="1">
    <source>
        <dbReference type="SAM" id="MobiDB-lite"/>
    </source>
</evidence>
<feature type="compositionally biased region" description="Low complexity" evidence="1">
    <location>
        <begin position="114"/>
        <end position="123"/>
    </location>
</feature>
<dbReference type="EMBL" id="LR796510">
    <property type="protein sequence ID" value="CAB4149308.1"/>
    <property type="molecule type" value="Genomic_DNA"/>
</dbReference>
<evidence type="ECO:0000313" key="3">
    <source>
        <dbReference type="EMBL" id="CAB4189957.1"/>
    </source>
</evidence>
<protein>
    <submittedName>
        <fullName evidence="3">Uncharacterized protein</fullName>
    </submittedName>
</protein>
<evidence type="ECO:0000313" key="2">
    <source>
        <dbReference type="EMBL" id="CAB4149308.1"/>
    </source>
</evidence>
<accession>A0A6J5R623</accession>
<proteinExistence type="predicted"/>
<feature type="region of interest" description="Disordered" evidence="1">
    <location>
        <begin position="113"/>
        <end position="140"/>
    </location>
</feature>
<reference evidence="3" key="1">
    <citation type="submission" date="2020-05" db="EMBL/GenBank/DDBJ databases">
        <authorList>
            <person name="Chiriac C."/>
            <person name="Salcher M."/>
            <person name="Ghai R."/>
            <person name="Kavagutti S V."/>
        </authorList>
    </citation>
    <scope>NUCLEOTIDE SEQUENCE</scope>
</reference>
<sequence length="140" mass="16039">MSRPAPRGLVVDPLLLTLDFRRSYYAPYMATKRSKPEPLPDYLQTLPASREEVRVNWVRDGWYWGPACPQVKEHGALLDLKGSDKWYCRHQGHIGTGIYTDTLLGDLEWLRVTSSEQPQEQSPQPLPESESEPESQTQSQ</sequence>
<gene>
    <name evidence="3" type="ORF">UFOVP1191_24</name>
    <name evidence="2" type="ORF">UFOVP529_86</name>
</gene>
<name>A0A6J5R623_9CAUD</name>
<dbReference type="EMBL" id="LR797158">
    <property type="protein sequence ID" value="CAB4189957.1"/>
    <property type="molecule type" value="Genomic_DNA"/>
</dbReference>